<name>A0ACB9YU79_9PEZI</name>
<comment type="caution">
    <text evidence="1">The sequence shown here is derived from an EMBL/GenBank/DDBJ whole genome shotgun (WGS) entry which is preliminary data.</text>
</comment>
<reference evidence="1 2" key="1">
    <citation type="journal article" date="2022" name="New Phytol.">
        <title>Ecological generalism drives hyperdiversity of secondary metabolite gene clusters in xylarialean endophytes.</title>
        <authorList>
            <person name="Franco M.E.E."/>
            <person name="Wisecaver J.H."/>
            <person name="Arnold A.E."/>
            <person name="Ju Y.M."/>
            <person name="Slot J.C."/>
            <person name="Ahrendt S."/>
            <person name="Moore L.P."/>
            <person name="Eastman K.E."/>
            <person name="Scott K."/>
            <person name="Konkel Z."/>
            <person name="Mondo S.J."/>
            <person name="Kuo A."/>
            <person name="Hayes R.D."/>
            <person name="Haridas S."/>
            <person name="Andreopoulos B."/>
            <person name="Riley R."/>
            <person name="LaButti K."/>
            <person name="Pangilinan J."/>
            <person name="Lipzen A."/>
            <person name="Amirebrahimi M."/>
            <person name="Yan J."/>
            <person name="Adam C."/>
            <person name="Keymanesh K."/>
            <person name="Ng V."/>
            <person name="Louie K."/>
            <person name="Northen T."/>
            <person name="Drula E."/>
            <person name="Henrissat B."/>
            <person name="Hsieh H.M."/>
            <person name="Youens-Clark K."/>
            <person name="Lutzoni F."/>
            <person name="Miadlikowska J."/>
            <person name="Eastwood D.C."/>
            <person name="Hamelin R.C."/>
            <person name="Grigoriev I.V."/>
            <person name="U'Ren J.M."/>
        </authorList>
    </citation>
    <scope>NUCLEOTIDE SEQUENCE [LARGE SCALE GENOMIC DNA]</scope>
    <source>
        <strain evidence="1 2">CBS 119005</strain>
    </source>
</reference>
<protein>
    <submittedName>
        <fullName evidence="1">Kinase-like protein</fullName>
    </submittedName>
</protein>
<organism evidence="1 2">
    <name type="scientific">Hypoxylon rubiginosum</name>
    <dbReference type="NCBI Taxonomy" id="110542"/>
    <lineage>
        <taxon>Eukaryota</taxon>
        <taxon>Fungi</taxon>
        <taxon>Dikarya</taxon>
        <taxon>Ascomycota</taxon>
        <taxon>Pezizomycotina</taxon>
        <taxon>Sordariomycetes</taxon>
        <taxon>Xylariomycetidae</taxon>
        <taxon>Xylariales</taxon>
        <taxon>Hypoxylaceae</taxon>
        <taxon>Hypoxylon</taxon>
    </lineage>
</organism>
<keyword evidence="2" id="KW-1185">Reference proteome</keyword>
<dbReference type="EMBL" id="MU393514">
    <property type="protein sequence ID" value="KAI4862990.1"/>
    <property type="molecule type" value="Genomic_DNA"/>
</dbReference>
<evidence type="ECO:0000313" key="2">
    <source>
        <dbReference type="Proteomes" id="UP001497700"/>
    </source>
</evidence>
<accession>A0ACB9YU79</accession>
<proteinExistence type="predicted"/>
<evidence type="ECO:0000313" key="1">
    <source>
        <dbReference type="EMBL" id="KAI4862990.1"/>
    </source>
</evidence>
<gene>
    <name evidence="1" type="ORF">F4820DRAFT_392209</name>
</gene>
<dbReference type="Proteomes" id="UP001497700">
    <property type="component" value="Unassembled WGS sequence"/>
</dbReference>
<sequence length="417" mass="48280">MPTDHATRYQQLLETQPELKKFDHTLKIAVALHDTGVKHDVILRQLNDGVSDFWIPMRKDHYPRRLSPSQESLFERAQTELLTKDLEVGHPWPSEHFNLGQDSIDEDNKMPRSLKYRKTLSTGSGPRPTIIQEVTTPSGDLYVLKRIRRRHTYEEELEEMKYIKGELSIMKKMRYVSLPHFVRLVASYTEINYVGLLLHPRAECHLGEFLDKSHQEPDVHLLSTFFGCIATALAYLHCNDSVRHKDIKPENILVKGTRVLLTDFGISLDFSATNITTTNEEKRRSLKYCAPEVAASEPRNSSSDIWSLGCVFLEMTAVLKGKKRKDIHNILARHGQPNFCHSRRGIEDAVEWLREENSQYEKPLGWIKEMIPWAAEKRITARALQDRIFHDGREYSGMCCFKKNLTEFDPPEQVRVS</sequence>